<organism evidence="2 3">
    <name type="scientific">Rhodanobacter lycopersici</name>
    <dbReference type="NCBI Taxonomy" id="3162487"/>
    <lineage>
        <taxon>Bacteria</taxon>
        <taxon>Pseudomonadati</taxon>
        <taxon>Pseudomonadota</taxon>
        <taxon>Gammaproteobacteria</taxon>
        <taxon>Lysobacterales</taxon>
        <taxon>Rhodanobacteraceae</taxon>
        <taxon>Rhodanobacter</taxon>
    </lineage>
</organism>
<dbReference type="InterPro" id="IPR022269">
    <property type="entry name" value="SO_2930-like_C"/>
</dbReference>
<feature type="signal peptide" evidence="1">
    <location>
        <begin position="1"/>
        <end position="34"/>
    </location>
</feature>
<gene>
    <name evidence="2" type="ORF">ABQJ54_09225</name>
</gene>
<dbReference type="NCBIfam" id="TIGR03806">
    <property type="entry name" value="chp_HNE_0200"/>
    <property type="match status" value="1"/>
</dbReference>
<dbReference type="PROSITE" id="PS51257">
    <property type="entry name" value="PROKAR_LIPOPROTEIN"/>
    <property type="match status" value="1"/>
</dbReference>
<dbReference type="SUPFAM" id="SSF46626">
    <property type="entry name" value="Cytochrome c"/>
    <property type="match status" value="1"/>
</dbReference>
<dbReference type="RefSeq" id="WP_367854000.1">
    <property type="nucleotide sequence ID" value="NZ_JBFOHK010000002.1"/>
</dbReference>
<sequence>MVKSAKRATTLLASLLLALLLAGCQRGMPPVAFHADGRPAKLGDWHVLEARDGKLELNAGVVPYSLNTHLFTDYVHKLRTIWMPKGVSAKYDPKNAFDFPVGTIISKTFYYPRAADGKFSDVARTLDYSGDFAGQGLRLASVHLVETRLLVRRKEGWTPFVYVWNPQQTEATLVRTGDVQALTLVDAQGQREDFNYVVPDEGQCVNCHEADMIGRTIQPIGPKARHMNRDYDYGSGRENQLEHLVAIGYLMDMPRLADVPKDANWRDPSASLDARARAYLDINCAMCHNPHGEASVTGFSLGPDVPEDHHLGICKSPEAAGPATGGRLFDIVPGKPDESILMNRIGSTRPGVMMPEIGRSTVDREGEALIRAWILSLKGNCDIVH</sequence>
<evidence type="ECO:0000313" key="2">
    <source>
        <dbReference type="EMBL" id="MEW9571934.1"/>
    </source>
</evidence>
<feature type="chain" id="PRO_5045060477" evidence="1">
    <location>
        <begin position="35"/>
        <end position="385"/>
    </location>
</feature>
<protein>
    <submittedName>
        <fullName evidence="2">SO2930 family diheme c-type cytochrome</fullName>
    </submittedName>
</protein>
<accession>A0ABV3QDM4</accession>
<comment type="caution">
    <text evidence="2">The sequence shown here is derived from an EMBL/GenBank/DDBJ whole genome shotgun (WGS) entry which is preliminary data.</text>
</comment>
<evidence type="ECO:0000313" key="3">
    <source>
        <dbReference type="Proteomes" id="UP001556220"/>
    </source>
</evidence>
<keyword evidence="1" id="KW-0732">Signal</keyword>
<dbReference type="Proteomes" id="UP001556220">
    <property type="component" value="Unassembled WGS sequence"/>
</dbReference>
<proteinExistence type="predicted"/>
<keyword evidence="3" id="KW-1185">Reference proteome</keyword>
<dbReference type="EMBL" id="JBFOHK010000002">
    <property type="protein sequence ID" value="MEW9571934.1"/>
    <property type="molecule type" value="Genomic_DNA"/>
</dbReference>
<evidence type="ECO:0000256" key="1">
    <source>
        <dbReference type="SAM" id="SignalP"/>
    </source>
</evidence>
<reference evidence="2 3" key="1">
    <citation type="submission" date="2024-06" db="EMBL/GenBank/DDBJ databases">
        <authorList>
            <person name="Woo H."/>
        </authorList>
    </citation>
    <scope>NUCLEOTIDE SEQUENCE [LARGE SCALE GENOMIC DNA]</scope>
    <source>
        <strain evidence="2 3">Si-c</strain>
    </source>
</reference>
<name>A0ABV3QDM4_9GAMM</name>
<dbReference type="InterPro" id="IPR036909">
    <property type="entry name" value="Cyt_c-like_dom_sf"/>
</dbReference>